<comment type="caution">
    <text evidence="10">The sequence shown here is derived from an EMBL/GenBank/DDBJ whole genome shotgun (WGS) entry which is preliminary data.</text>
</comment>
<proteinExistence type="predicted"/>
<keyword evidence="11" id="KW-1185">Reference proteome</keyword>
<dbReference type="InterPro" id="IPR001789">
    <property type="entry name" value="Sig_transdc_resp-reg_receiver"/>
</dbReference>
<dbReference type="EMBL" id="JAEQNE010000005">
    <property type="protein sequence ID" value="MBL0393559.1"/>
    <property type="molecule type" value="Genomic_DNA"/>
</dbReference>
<evidence type="ECO:0000256" key="7">
    <source>
        <dbReference type="PROSITE-ProRule" id="PRU01091"/>
    </source>
</evidence>
<feature type="domain" description="Response regulatory" evidence="8">
    <location>
        <begin position="6"/>
        <end position="126"/>
    </location>
</feature>
<dbReference type="InterPro" id="IPR039420">
    <property type="entry name" value="WalR-like"/>
</dbReference>
<evidence type="ECO:0000256" key="2">
    <source>
        <dbReference type="ARBA" id="ARBA00023012"/>
    </source>
</evidence>
<dbReference type="CDD" id="cd00383">
    <property type="entry name" value="trans_reg_C"/>
    <property type="match status" value="1"/>
</dbReference>
<dbReference type="PROSITE" id="PS50110">
    <property type="entry name" value="RESPONSE_REGULATORY"/>
    <property type="match status" value="1"/>
</dbReference>
<protein>
    <submittedName>
        <fullName evidence="10">Response regulator transcription factor</fullName>
    </submittedName>
</protein>
<name>A0A937CVB3_9BURK</name>
<dbReference type="GO" id="GO:0006355">
    <property type="term" value="P:regulation of DNA-templated transcription"/>
    <property type="evidence" value="ECO:0007669"/>
    <property type="project" value="InterPro"/>
</dbReference>
<dbReference type="SUPFAM" id="SSF46894">
    <property type="entry name" value="C-terminal effector domain of the bipartite response regulators"/>
    <property type="match status" value="1"/>
</dbReference>
<dbReference type="GO" id="GO:0000976">
    <property type="term" value="F:transcription cis-regulatory region binding"/>
    <property type="evidence" value="ECO:0007669"/>
    <property type="project" value="TreeGrafter"/>
</dbReference>
<dbReference type="Gene3D" id="3.40.50.2300">
    <property type="match status" value="1"/>
</dbReference>
<dbReference type="Pfam" id="PF00486">
    <property type="entry name" value="Trans_reg_C"/>
    <property type="match status" value="1"/>
</dbReference>
<reference evidence="10 11" key="1">
    <citation type="journal article" date="2017" name="Int. J. Syst. Evol. Microbiol.">
        <title>Ramlibacter monticola sp. nov., isolated from forest soil.</title>
        <authorList>
            <person name="Chaudhary D.K."/>
            <person name="Kim J."/>
        </authorList>
    </citation>
    <scope>NUCLEOTIDE SEQUENCE [LARGE SCALE GENOMIC DNA]</scope>
    <source>
        <strain evidence="10 11">KACC 19175</strain>
    </source>
</reference>
<evidence type="ECO:0000256" key="3">
    <source>
        <dbReference type="ARBA" id="ARBA00023015"/>
    </source>
</evidence>
<keyword evidence="4 7" id="KW-0238">DNA-binding</keyword>
<keyword evidence="1 6" id="KW-0597">Phosphoprotein</keyword>
<feature type="DNA-binding region" description="OmpR/PhoB-type" evidence="7">
    <location>
        <begin position="130"/>
        <end position="225"/>
    </location>
</feature>
<keyword evidence="2" id="KW-0902">Two-component regulatory system</keyword>
<dbReference type="AlphaFoldDB" id="A0A937CVB3"/>
<dbReference type="Gene3D" id="1.10.10.10">
    <property type="entry name" value="Winged helix-like DNA-binding domain superfamily/Winged helix DNA-binding domain"/>
    <property type="match status" value="1"/>
</dbReference>
<dbReference type="InterPro" id="IPR011006">
    <property type="entry name" value="CheY-like_superfamily"/>
</dbReference>
<keyword evidence="5" id="KW-0804">Transcription</keyword>
<accession>A0A937CVB3</accession>
<keyword evidence="3" id="KW-0805">Transcription regulation</keyword>
<dbReference type="CDD" id="cd17546">
    <property type="entry name" value="REC_hyHK_CKI1_RcsC-like"/>
    <property type="match status" value="1"/>
</dbReference>
<evidence type="ECO:0000313" key="10">
    <source>
        <dbReference type="EMBL" id="MBL0393559.1"/>
    </source>
</evidence>
<evidence type="ECO:0000259" key="8">
    <source>
        <dbReference type="PROSITE" id="PS50110"/>
    </source>
</evidence>
<dbReference type="InterPro" id="IPR036388">
    <property type="entry name" value="WH-like_DNA-bd_sf"/>
</dbReference>
<dbReference type="SMART" id="SM00448">
    <property type="entry name" value="REC"/>
    <property type="match status" value="1"/>
</dbReference>
<dbReference type="PANTHER" id="PTHR48111">
    <property type="entry name" value="REGULATOR OF RPOS"/>
    <property type="match status" value="1"/>
</dbReference>
<dbReference type="Pfam" id="PF00072">
    <property type="entry name" value="Response_reg"/>
    <property type="match status" value="1"/>
</dbReference>
<sequence length="237" mass="25737">MLDGKQVLIVEDDPVTAVVLQGMLRKLGAVAVVRDDAACAWKALCAQPFDLVFLDLCLGESDGETLLRQLRATGASGAPDPRTPVVVITGRADLDSRVRLLDSGADQFVMKPFDLRELEALVRAVFRRRSANGRLGDRAELELDAPGRSCVFRGRRVVLTRAEFDILLCLVRSYPQAVPAAGLLKEANDAPQRSTALQVHIHHLRQKLHEDAIETVGGVGYRLADGQVADPTLQLAA</sequence>
<dbReference type="SUPFAM" id="SSF52172">
    <property type="entry name" value="CheY-like"/>
    <property type="match status" value="1"/>
</dbReference>
<dbReference type="PANTHER" id="PTHR48111:SF1">
    <property type="entry name" value="TWO-COMPONENT RESPONSE REGULATOR ORR33"/>
    <property type="match status" value="1"/>
</dbReference>
<dbReference type="GO" id="GO:0000156">
    <property type="term" value="F:phosphorelay response regulator activity"/>
    <property type="evidence" value="ECO:0007669"/>
    <property type="project" value="TreeGrafter"/>
</dbReference>
<evidence type="ECO:0000256" key="1">
    <source>
        <dbReference type="ARBA" id="ARBA00022553"/>
    </source>
</evidence>
<dbReference type="InterPro" id="IPR016032">
    <property type="entry name" value="Sig_transdc_resp-reg_C-effctor"/>
</dbReference>
<evidence type="ECO:0000313" key="11">
    <source>
        <dbReference type="Proteomes" id="UP000599109"/>
    </source>
</evidence>
<dbReference type="RefSeq" id="WP_201676214.1">
    <property type="nucleotide sequence ID" value="NZ_JAEQNE010000005.1"/>
</dbReference>
<dbReference type="Proteomes" id="UP000599109">
    <property type="component" value="Unassembled WGS sequence"/>
</dbReference>
<gene>
    <name evidence="10" type="ORF">JJ685_20650</name>
</gene>
<dbReference type="InterPro" id="IPR001867">
    <property type="entry name" value="OmpR/PhoB-type_DNA-bd"/>
</dbReference>
<evidence type="ECO:0000256" key="6">
    <source>
        <dbReference type="PROSITE-ProRule" id="PRU00169"/>
    </source>
</evidence>
<evidence type="ECO:0000259" key="9">
    <source>
        <dbReference type="PROSITE" id="PS51755"/>
    </source>
</evidence>
<evidence type="ECO:0000256" key="5">
    <source>
        <dbReference type="ARBA" id="ARBA00023163"/>
    </source>
</evidence>
<feature type="modified residue" description="4-aspartylphosphate" evidence="6">
    <location>
        <position position="55"/>
    </location>
</feature>
<evidence type="ECO:0000256" key="4">
    <source>
        <dbReference type="ARBA" id="ARBA00023125"/>
    </source>
</evidence>
<dbReference type="GO" id="GO:0032993">
    <property type="term" value="C:protein-DNA complex"/>
    <property type="evidence" value="ECO:0007669"/>
    <property type="project" value="TreeGrafter"/>
</dbReference>
<organism evidence="10 11">
    <name type="scientific">Ramlibacter monticola</name>
    <dbReference type="NCBI Taxonomy" id="1926872"/>
    <lineage>
        <taxon>Bacteria</taxon>
        <taxon>Pseudomonadati</taxon>
        <taxon>Pseudomonadota</taxon>
        <taxon>Betaproteobacteria</taxon>
        <taxon>Burkholderiales</taxon>
        <taxon>Comamonadaceae</taxon>
        <taxon>Ramlibacter</taxon>
    </lineage>
</organism>
<feature type="domain" description="OmpR/PhoB-type" evidence="9">
    <location>
        <begin position="130"/>
        <end position="225"/>
    </location>
</feature>
<dbReference type="GO" id="GO:0005829">
    <property type="term" value="C:cytosol"/>
    <property type="evidence" value="ECO:0007669"/>
    <property type="project" value="TreeGrafter"/>
</dbReference>
<dbReference type="PROSITE" id="PS51755">
    <property type="entry name" value="OMPR_PHOB"/>
    <property type="match status" value="1"/>
</dbReference>
<dbReference type="SMART" id="SM00862">
    <property type="entry name" value="Trans_reg_C"/>
    <property type="match status" value="1"/>
</dbReference>